<dbReference type="OrthoDB" id="440553at2759"/>
<dbReference type="Proteomes" id="UP000184383">
    <property type="component" value="Unassembled WGS sequence"/>
</dbReference>
<protein>
    <recommendedName>
        <fullName evidence="4">PEBP-like protein</fullName>
    </recommendedName>
</protein>
<dbReference type="InterPro" id="IPR008914">
    <property type="entry name" value="PEBP"/>
</dbReference>
<dbReference type="InterPro" id="IPR035810">
    <property type="entry name" value="PEBP_euk"/>
</dbReference>
<keyword evidence="3" id="KW-1185">Reference proteome</keyword>
<dbReference type="GO" id="GO:0005543">
    <property type="term" value="F:phospholipid binding"/>
    <property type="evidence" value="ECO:0007669"/>
    <property type="project" value="TreeGrafter"/>
</dbReference>
<dbReference type="GeneID" id="63747257"/>
<name>A0A1L9RC47_ASPWE</name>
<dbReference type="InterPro" id="IPR036610">
    <property type="entry name" value="PEBP-like_sf"/>
</dbReference>
<evidence type="ECO:0000313" key="2">
    <source>
        <dbReference type="EMBL" id="OJJ32491.1"/>
    </source>
</evidence>
<accession>A0A1L9RC47</accession>
<evidence type="ECO:0000313" key="3">
    <source>
        <dbReference type="Proteomes" id="UP000184383"/>
    </source>
</evidence>
<dbReference type="CDD" id="cd00866">
    <property type="entry name" value="PEBP_euk"/>
    <property type="match status" value="1"/>
</dbReference>
<dbReference type="GO" id="GO:0030414">
    <property type="term" value="F:peptidase inhibitor activity"/>
    <property type="evidence" value="ECO:0007669"/>
    <property type="project" value="TreeGrafter"/>
</dbReference>
<evidence type="ECO:0000256" key="1">
    <source>
        <dbReference type="SAM" id="SignalP"/>
    </source>
</evidence>
<dbReference type="EMBL" id="KV878215">
    <property type="protein sequence ID" value="OJJ32491.1"/>
    <property type="molecule type" value="Genomic_DNA"/>
</dbReference>
<dbReference type="RefSeq" id="XP_040686168.1">
    <property type="nucleotide sequence ID" value="XM_040831409.1"/>
</dbReference>
<gene>
    <name evidence="2" type="ORF">ASPWEDRAFT_175772</name>
</gene>
<feature type="signal peptide" evidence="1">
    <location>
        <begin position="1"/>
        <end position="16"/>
    </location>
</feature>
<dbReference type="STRING" id="1073089.A0A1L9RC47"/>
<proteinExistence type="predicted"/>
<reference evidence="3" key="1">
    <citation type="journal article" date="2017" name="Genome Biol.">
        <title>Comparative genomics reveals high biological diversity and specific adaptations in the industrially and medically important fungal genus Aspergillus.</title>
        <authorList>
            <person name="de Vries R.P."/>
            <person name="Riley R."/>
            <person name="Wiebenga A."/>
            <person name="Aguilar-Osorio G."/>
            <person name="Amillis S."/>
            <person name="Uchima C.A."/>
            <person name="Anderluh G."/>
            <person name="Asadollahi M."/>
            <person name="Askin M."/>
            <person name="Barry K."/>
            <person name="Battaglia E."/>
            <person name="Bayram O."/>
            <person name="Benocci T."/>
            <person name="Braus-Stromeyer S.A."/>
            <person name="Caldana C."/>
            <person name="Canovas D."/>
            <person name="Cerqueira G.C."/>
            <person name="Chen F."/>
            <person name="Chen W."/>
            <person name="Choi C."/>
            <person name="Clum A."/>
            <person name="Dos Santos R.A."/>
            <person name="Damasio A.R."/>
            <person name="Diallinas G."/>
            <person name="Emri T."/>
            <person name="Fekete E."/>
            <person name="Flipphi M."/>
            <person name="Freyberg S."/>
            <person name="Gallo A."/>
            <person name="Gournas C."/>
            <person name="Habgood R."/>
            <person name="Hainaut M."/>
            <person name="Harispe M.L."/>
            <person name="Henrissat B."/>
            <person name="Hilden K.S."/>
            <person name="Hope R."/>
            <person name="Hossain A."/>
            <person name="Karabika E."/>
            <person name="Karaffa L."/>
            <person name="Karanyi Z."/>
            <person name="Krasevec N."/>
            <person name="Kuo A."/>
            <person name="Kusch H."/>
            <person name="LaButti K."/>
            <person name="Lagendijk E.L."/>
            <person name="Lapidus A."/>
            <person name="Levasseur A."/>
            <person name="Lindquist E."/>
            <person name="Lipzen A."/>
            <person name="Logrieco A.F."/>
            <person name="MacCabe A."/>
            <person name="Maekelae M.R."/>
            <person name="Malavazi I."/>
            <person name="Melin P."/>
            <person name="Meyer V."/>
            <person name="Mielnichuk N."/>
            <person name="Miskei M."/>
            <person name="Molnar A.P."/>
            <person name="Mule G."/>
            <person name="Ngan C.Y."/>
            <person name="Orejas M."/>
            <person name="Orosz E."/>
            <person name="Ouedraogo J.P."/>
            <person name="Overkamp K.M."/>
            <person name="Park H.-S."/>
            <person name="Perrone G."/>
            <person name="Piumi F."/>
            <person name="Punt P.J."/>
            <person name="Ram A.F."/>
            <person name="Ramon A."/>
            <person name="Rauscher S."/>
            <person name="Record E."/>
            <person name="Riano-Pachon D.M."/>
            <person name="Robert V."/>
            <person name="Roehrig J."/>
            <person name="Ruller R."/>
            <person name="Salamov A."/>
            <person name="Salih N.S."/>
            <person name="Samson R.A."/>
            <person name="Sandor E."/>
            <person name="Sanguinetti M."/>
            <person name="Schuetze T."/>
            <person name="Sepcic K."/>
            <person name="Shelest E."/>
            <person name="Sherlock G."/>
            <person name="Sophianopoulou V."/>
            <person name="Squina F.M."/>
            <person name="Sun H."/>
            <person name="Susca A."/>
            <person name="Todd R.B."/>
            <person name="Tsang A."/>
            <person name="Unkles S.E."/>
            <person name="van de Wiele N."/>
            <person name="van Rossen-Uffink D."/>
            <person name="Oliveira J.V."/>
            <person name="Vesth T.C."/>
            <person name="Visser J."/>
            <person name="Yu J.-H."/>
            <person name="Zhou M."/>
            <person name="Andersen M.R."/>
            <person name="Archer D.B."/>
            <person name="Baker S.E."/>
            <person name="Benoit I."/>
            <person name="Brakhage A.A."/>
            <person name="Braus G.H."/>
            <person name="Fischer R."/>
            <person name="Frisvad J.C."/>
            <person name="Goldman G.H."/>
            <person name="Houbraken J."/>
            <person name="Oakley B."/>
            <person name="Pocsi I."/>
            <person name="Scazzocchio C."/>
            <person name="Seiboth B."/>
            <person name="vanKuyk P.A."/>
            <person name="Wortman J."/>
            <person name="Dyer P.S."/>
            <person name="Grigoriev I.V."/>
        </authorList>
    </citation>
    <scope>NUCLEOTIDE SEQUENCE [LARGE SCALE GENOMIC DNA]</scope>
    <source>
        <strain evidence="3">DTO 134E9</strain>
    </source>
</reference>
<dbReference type="AlphaFoldDB" id="A0A1L9RC47"/>
<dbReference type="Gene3D" id="3.90.280.10">
    <property type="entry name" value="PEBP-like"/>
    <property type="match status" value="1"/>
</dbReference>
<dbReference type="VEuPathDB" id="FungiDB:ASPWEDRAFT_175772"/>
<dbReference type="PANTHER" id="PTHR11362:SF141">
    <property type="entry name" value="PHOSPHATIDYLETHANOLAMINE-BINDING PROTEIN"/>
    <property type="match status" value="1"/>
</dbReference>
<dbReference type="GO" id="GO:0030162">
    <property type="term" value="P:regulation of proteolysis"/>
    <property type="evidence" value="ECO:0007669"/>
    <property type="project" value="TreeGrafter"/>
</dbReference>
<dbReference type="Pfam" id="PF01161">
    <property type="entry name" value="PBP"/>
    <property type="match status" value="1"/>
</dbReference>
<keyword evidence="1" id="KW-0732">Signal</keyword>
<dbReference type="PANTHER" id="PTHR11362">
    <property type="entry name" value="PHOSPHATIDYLETHANOLAMINE-BINDING PROTEIN"/>
    <property type="match status" value="1"/>
</dbReference>
<sequence>MNILILVFTLISLVQSIPFLPPHNKKLHLRYPNGSWISPGDDLLMPETAPLPQISIIGLDCHKTYLVLFIDLDALLQPIATITPVLHWYQPDLIPNCVDHPHLLTNTSTSGASYIPPQPPPHSHHRYTYLLYEQPQSYTFPECFGYIFPTTPEGRGGFNVRQFMDVAGLNGPVAANYFFVINQGGVTASVTATTTSIRSAPCGRATGKWEL</sequence>
<feature type="chain" id="PRO_5013199844" description="PEBP-like protein" evidence="1">
    <location>
        <begin position="17"/>
        <end position="211"/>
    </location>
</feature>
<organism evidence="2 3">
    <name type="scientific">Aspergillus wentii DTO 134E9</name>
    <dbReference type="NCBI Taxonomy" id="1073089"/>
    <lineage>
        <taxon>Eukaryota</taxon>
        <taxon>Fungi</taxon>
        <taxon>Dikarya</taxon>
        <taxon>Ascomycota</taxon>
        <taxon>Pezizomycotina</taxon>
        <taxon>Eurotiomycetes</taxon>
        <taxon>Eurotiomycetidae</taxon>
        <taxon>Eurotiales</taxon>
        <taxon>Aspergillaceae</taxon>
        <taxon>Aspergillus</taxon>
        <taxon>Aspergillus subgen. Cremei</taxon>
    </lineage>
</organism>
<dbReference type="GO" id="GO:0046578">
    <property type="term" value="P:regulation of Ras protein signal transduction"/>
    <property type="evidence" value="ECO:0007669"/>
    <property type="project" value="TreeGrafter"/>
</dbReference>
<dbReference type="SUPFAM" id="SSF49777">
    <property type="entry name" value="PEBP-like"/>
    <property type="match status" value="1"/>
</dbReference>
<evidence type="ECO:0008006" key="4">
    <source>
        <dbReference type="Google" id="ProtNLM"/>
    </source>
</evidence>